<evidence type="ECO:0000313" key="1">
    <source>
        <dbReference type="EMBL" id="EFC91176.1"/>
    </source>
</evidence>
<sequence>MKVKAEVAVEVVEIAVATDLYKAGGVNILPLIL</sequence>
<organism evidence="1 2">
    <name type="scientific">Dethiosulfovibrio peptidovorans DSM 11002</name>
    <dbReference type="NCBI Taxonomy" id="469381"/>
    <lineage>
        <taxon>Bacteria</taxon>
        <taxon>Thermotogati</taxon>
        <taxon>Synergistota</taxon>
        <taxon>Synergistia</taxon>
        <taxon>Synergistales</taxon>
        <taxon>Dethiosulfovibrionaceae</taxon>
        <taxon>Dethiosulfovibrio</taxon>
    </lineage>
</organism>
<dbReference type="EMBL" id="ABTR02000001">
    <property type="protein sequence ID" value="EFC91176.1"/>
    <property type="molecule type" value="Genomic_DNA"/>
</dbReference>
<evidence type="ECO:0000313" key="2">
    <source>
        <dbReference type="Proteomes" id="UP000006427"/>
    </source>
</evidence>
<comment type="caution">
    <text evidence="1">The sequence shown here is derived from an EMBL/GenBank/DDBJ whole genome shotgun (WGS) entry which is preliminary data.</text>
</comment>
<accession>D2Z6S9</accession>
<name>D2Z6S9_9BACT</name>
<gene>
    <name evidence="1" type="ORF">Dpep_1150</name>
</gene>
<keyword evidence="2" id="KW-1185">Reference proteome</keyword>
<dbReference type="Proteomes" id="UP000006427">
    <property type="component" value="Unassembled WGS sequence"/>
</dbReference>
<dbReference type="PaxDb" id="469381-Dpep_1150"/>
<protein>
    <submittedName>
        <fullName evidence="1">Uncharacterized protein</fullName>
    </submittedName>
</protein>
<reference evidence="1 2" key="1">
    <citation type="journal article" date="2010" name="Stand. Genomic Sci.">
        <title>Permanent draft genome sequence of Dethiosulfovibrio peptidovorans type strain (SEBR 4207).</title>
        <authorList>
            <person name="Labutti K."/>
            <person name="Mayilraj S."/>
            <person name="Clum A."/>
            <person name="Lucas S."/>
            <person name="Glavina Del Rio T."/>
            <person name="Nolan M."/>
            <person name="Tice H."/>
            <person name="Cheng J.F."/>
            <person name="Pitluck S."/>
            <person name="Liolios K."/>
            <person name="Ivanova N."/>
            <person name="Mavromatis K."/>
            <person name="Mikhailova N."/>
            <person name="Pati A."/>
            <person name="Goodwin L."/>
            <person name="Chen A."/>
            <person name="Palaniappan K."/>
            <person name="Land M."/>
            <person name="Hauser L."/>
            <person name="Chang Y.J."/>
            <person name="Jeffries C.D."/>
            <person name="Rohde M."/>
            <person name="Spring S."/>
            <person name="Goker M."/>
            <person name="Woyke T."/>
            <person name="Bristow J."/>
            <person name="Eisen J.A."/>
            <person name="Markowitz V."/>
            <person name="Hugenholtz P."/>
            <person name="Kyrpides N.C."/>
            <person name="Klenk H.P."/>
            <person name="Lapidus A."/>
        </authorList>
    </citation>
    <scope>NUCLEOTIDE SEQUENCE [LARGE SCALE GENOMIC DNA]</scope>
    <source>
        <strain evidence="1 2">DSM 11002</strain>
    </source>
</reference>
<proteinExistence type="predicted"/>
<dbReference type="AlphaFoldDB" id="D2Z6S9"/>